<dbReference type="EMBL" id="OIVN01000004">
    <property type="protein sequence ID" value="SPC72412.1"/>
    <property type="molecule type" value="Genomic_DNA"/>
</dbReference>
<name>A0A2N9EC97_FAGSY</name>
<accession>A0A2N9EC97</accession>
<gene>
    <name evidence="1" type="ORF">FSB_LOCUS294</name>
</gene>
<sequence>MDRSERIRCLGCRDSFPSAQIEERKGSVVGSVEGVGIEVKDGFVVSGGGGGDHGFCIFTHGGACDGLAHWVGLVNAEMMVNQSVRWTGGCDWEPAREEREN</sequence>
<reference evidence="1" key="1">
    <citation type="submission" date="2018-02" db="EMBL/GenBank/DDBJ databases">
        <authorList>
            <person name="Cohen D.B."/>
            <person name="Kent A.D."/>
        </authorList>
    </citation>
    <scope>NUCLEOTIDE SEQUENCE</scope>
</reference>
<dbReference type="AlphaFoldDB" id="A0A2N9EC97"/>
<evidence type="ECO:0000313" key="1">
    <source>
        <dbReference type="EMBL" id="SPC72412.1"/>
    </source>
</evidence>
<protein>
    <submittedName>
        <fullName evidence="1">Uncharacterized protein</fullName>
    </submittedName>
</protein>
<organism evidence="1">
    <name type="scientific">Fagus sylvatica</name>
    <name type="common">Beechnut</name>
    <dbReference type="NCBI Taxonomy" id="28930"/>
    <lineage>
        <taxon>Eukaryota</taxon>
        <taxon>Viridiplantae</taxon>
        <taxon>Streptophyta</taxon>
        <taxon>Embryophyta</taxon>
        <taxon>Tracheophyta</taxon>
        <taxon>Spermatophyta</taxon>
        <taxon>Magnoliopsida</taxon>
        <taxon>eudicotyledons</taxon>
        <taxon>Gunneridae</taxon>
        <taxon>Pentapetalae</taxon>
        <taxon>rosids</taxon>
        <taxon>fabids</taxon>
        <taxon>Fagales</taxon>
        <taxon>Fagaceae</taxon>
        <taxon>Fagus</taxon>
    </lineage>
</organism>
<proteinExistence type="predicted"/>